<keyword evidence="1" id="KW-1133">Transmembrane helix</keyword>
<evidence type="ECO:0000313" key="2">
    <source>
        <dbReference type="EMBL" id="RNE48647.1"/>
    </source>
</evidence>
<proteinExistence type="predicted"/>
<sequence>MATRKQARQKSLLQILALLIAVVIVIVTAVLMQNWWNDRPGPQPEEVSITATVGEESVEILPYLVCEPGTDCPEGEVPNLSVGEDDTLVLQIPEEIHDHDWQILKIYDDPAVNDQQYHGSFDTTEVEIAGSVDPIEEGDPRPRLVVVEISSVMIGINDDGEENPYATIWSLNTI</sequence>
<dbReference type="Pfam" id="PF10969">
    <property type="entry name" value="DUF2771"/>
    <property type="match status" value="1"/>
</dbReference>
<dbReference type="RefSeq" id="WP_123048579.1">
    <property type="nucleotide sequence ID" value="NZ_PTJO01000005.1"/>
</dbReference>
<name>A0A3M8K5Y9_9CORY</name>
<evidence type="ECO:0000313" key="3">
    <source>
        <dbReference type="Proteomes" id="UP000266975"/>
    </source>
</evidence>
<keyword evidence="1" id="KW-0472">Membrane</keyword>
<protein>
    <submittedName>
        <fullName evidence="2">DUF2771 domain-containing protein</fullName>
    </submittedName>
</protein>
<evidence type="ECO:0000256" key="1">
    <source>
        <dbReference type="SAM" id="Phobius"/>
    </source>
</evidence>
<organism evidence="2 3">
    <name type="scientific">Corynebacterium alimapuense</name>
    <dbReference type="NCBI Taxonomy" id="1576874"/>
    <lineage>
        <taxon>Bacteria</taxon>
        <taxon>Bacillati</taxon>
        <taxon>Actinomycetota</taxon>
        <taxon>Actinomycetes</taxon>
        <taxon>Mycobacteriales</taxon>
        <taxon>Corynebacteriaceae</taxon>
        <taxon>Corynebacterium</taxon>
    </lineage>
</organism>
<dbReference type="InterPro" id="IPR024495">
    <property type="entry name" value="DUF2771"/>
</dbReference>
<gene>
    <name evidence="2" type="ORF">C5L39_09210</name>
</gene>
<reference evidence="2 3" key="1">
    <citation type="submission" date="2018-02" db="EMBL/GenBank/DDBJ databases">
        <title>Corynebacterium alimpuense sp. nov., a marine obligate actinomycete isolated from sediments of Valparaiso bay, Chile.</title>
        <authorList>
            <person name="Claverias F."/>
            <person name="Gonzales-Siles L."/>
            <person name="Salva-Serra F."/>
            <person name="Inganaes E."/>
            <person name="Molin K."/>
            <person name="Cumsille A."/>
            <person name="Undabarrena A."/>
            <person name="Couve E."/>
            <person name="Moore E.R.B."/>
            <person name="Gomila M."/>
            <person name="Camara B."/>
        </authorList>
    </citation>
    <scope>NUCLEOTIDE SEQUENCE [LARGE SCALE GENOMIC DNA]</scope>
    <source>
        <strain evidence="2 3">CCUG 69366</strain>
    </source>
</reference>
<dbReference type="AlphaFoldDB" id="A0A3M8K5Y9"/>
<keyword evidence="3" id="KW-1185">Reference proteome</keyword>
<keyword evidence="1" id="KW-0812">Transmembrane</keyword>
<dbReference type="OrthoDB" id="4424536at2"/>
<dbReference type="EMBL" id="PTJO01000005">
    <property type="protein sequence ID" value="RNE48647.1"/>
    <property type="molecule type" value="Genomic_DNA"/>
</dbReference>
<comment type="caution">
    <text evidence="2">The sequence shown here is derived from an EMBL/GenBank/DDBJ whole genome shotgun (WGS) entry which is preliminary data.</text>
</comment>
<accession>A0A3M8K5Y9</accession>
<dbReference type="Proteomes" id="UP000266975">
    <property type="component" value="Unassembled WGS sequence"/>
</dbReference>
<feature type="transmembrane region" description="Helical" evidence="1">
    <location>
        <begin position="12"/>
        <end position="36"/>
    </location>
</feature>